<evidence type="ECO:0000313" key="2">
    <source>
        <dbReference type="Proteomes" id="UP000019812"/>
    </source>
</evidence>
<proteinExistence type="predicted"/>
<dbReference type="Proteomes" id="UP000019812">
    <property type="component" value="Unassembled WGS sequence"/>
</dbReference>
<evidence type="ECO:0000313" key="1">
    <source>
        <dbReference type="EMBL" id="KFB66140.1"/>
    </source>
</evidence>
<sequence length="272" mass="28665">MVPAAGINKDTEVRAGYSEAARLAIDSSTEFIQLILSDLGPAGDLEADKRRCKLMGESCEALHLMTKGAGKGKITVSDAPGTEILKDCAVDCLLGVKAGTLLTVEAKPEPGSDFLYWEDYCATLGSSSRLSFVFSAGTGATLCTARFGTLRGVRFHPSGDKALADAPFYLQLVNAADLAPTTVPDLDVTVTFLREVFSACRGRIFASPRTVGIAKGQSLSGDLAGFAAGVDPFCRERPIKTVLTITGAVVGATERIDITKVPADQRQVSITR</sequence>
<reference evidence="1 2" key="1">
    <citation type="submission" date="2014-07" db="EMBL/GenBank/DDBJ databases">
        <title>Expanding our view of genomic diversity in Candidatus Accumulibacter clades.</title>
        <authorList>
            <person name="Skennerton C.T."/>
            <person name="Barr J.J."/>
            <person name="Slater F.R."/>
            <person name="Bond P.L."/>
            <person name="Tyson G.W."/>
        </authorList>
    </citation>
    <scope>NUCLEOTIDE SEQUENCE [LARGE SCALE GENOMIC DNA]</scope>
    <source>
        <strain evidence="2">SK-01</strain>
    </source>
</reference>
<accession>A0A084XUJ6</accession>
<name>A0A084XUJ6_9PROT</name>
<dbReference type="AlphaFoldDB" id="A0A084XUJ6"/>
<comment type="caution">
    <text evidence="1">The sequence shown here is derived from an EMBL/GenBank/DDBJ whole genome shotgun (WGS) entry which is preliminary data.</text>
</comment>
<organism evidence="1 2">
    <name type="scientific">Candidatus Accumulibacter vicinus</name>
    <dbReference type="NCBI Taxonomy" id="2954382"/>
    <lineage>
        <taxon>Bacteria</taxon>
        <taxon>Pseudomonadati</taxon>
        <taxon>Pseudomonadota</taxon>
        <taxon>Betaproteobacteria</taxon>
        <taxon>Candidatus Accumulibacter</taxon>
    </lineage>
</organism>
<dbReference type="EMBL" id="JDSS02000051">
    <property type="protein sequence ID" value="KFB66140.1"/>
    <property type="molecule type" value="Genomic_DNA"/>
</dbReference>
<gene>
    <name evidence="1" type="ORF">CAPSK01_004635</name>
</gene>
<protein>
    <submittedName>
        <fullName evidence="1">Uncharacterized protein</fullName>
    </submittedName>
</protein>